<feature type="domain" description="Chitin-binding type-2" evidence="4">
    <location>
        <begin position="369"/>
        <end position="423"/>
    </location>
</feature>
<dbReference type="Gene3D" id="2.170.140.10">
    <property type="entry name" value="Chitin binding domain"/>
    <property type="match status" value="1"/>
</dbReference>
<keyword evidence="7" id="KW-1185">Reference proteome</keyword>
<dbReference type="PANTHER" id="PTHR11177:SF317">
    <property type="entry name" value="CHITINASE 12-RELATED"/>
    <property type="match status" value="1"/>
</dbReference>
<evidence type="ECO:0000256" key="3">
    <source>
        <dbReference type="ARBA" id="ARBA00022729"/>
    </source>
</evidence>
<dbReference type="InterPro" id="IPR017853">
    <property type="entry name" value="GH"/>
</dbReference>
<comment type="similarity">
    <text evidence="1">Belongs to the glycosyl hydrolase 18 family. Chitinase class II subfamily.</text>
</comment>
<dbReference type="InterPro" id="IPR001223">
    <property type="entry name" value="Glyco_hydro18_cat"/>
</dbReference>
<name>A0AAD4K1U8_9MUSC</name>
<accession>A0AAD4K1U8</accession>
<dbReference type="PANTHER" id="PTHR11177">
    <property type="entry name" value="CHITINASE"/>
    <property type="match status" value="1"/>
</dbReference>
<dbReference type="EMBL" id="JAJJHW010002585">
    <property type="protein sequence ID" value="KAH8372054.1"/>
    <property type="molecule type" value="Genomic_DNA"/>
</dbReference>
<keyword evidence="3" id="KW-0732">Signal</keyword>
<dbReference type="GO" id="GO:0005576">
    <property type="term" value="C:extracellular region"/>
    <property type="evidence" value="ECO:0007669"/>
    <property type="project" value="InterPro"/>
</dbReference>
<proteinExistence type="inferred from homology"/>
<evidence type="ECO:0008006" key="8">
    <source>
        <dbReference type="Google" id="ProtNLM"/>
    </source>
</evidence>
<evidence type="ECO:0000313" key="6">
    <source>
        <dbReference type="EMBL" id="KAH8372054.1"/>
    </source>
</evidence>
<dbReference type="GO" id="GO:0005975">
    <property type="term" value="P:carbohydrate metabolic process"/>
    <property type="evidence" value="ECO:0007669"/>
    <property type="project" value="InterPro"/>
</dbReference>
<evidence type="ECO:0000256" key="1">
    <source>
        <dbReference type="ARBA" id="ARBA00009121"/>
    </source>
</evidence>
<dbReference type="Pfam" id="PF01607">
    <property type="entry name" value="CBM_14"/>
    <property type="match status" value="1"/>
</dbReference>
<dbReference type="Pfam" id="PF00704">
    <property type="entry name" value="Glyco_hydro_18"/>
    <property type="match status" value="1"/>
</dbReference>
<dbReference type="GO" id="GO:0008061">
    <property type="term" value="F:chitin binding"/>
    <property type="evidence" value="ECO:0007669"/>
    <property type="project" value="UniProtKB-KW"/>
</dbReference>
<dbReference type="GO" id="GO:0004568">
    <property type="term" value="F:chitinase activity"/>
    <property type="evidence" value="ECO:0007669"/>
    <property type="project" value="TreeGrafter"/>
</dbReference>
<dbReference type="InterPro" id="IPR011583">
    <property type="entry name" value="Chitinase_II/V-like_cat"/>
</dbReference>
<dbReference type="InterPro" id="IPR002557">
    <property type="entry name" value="Chitin-bd_dom"/>
</dbReference>
<evidence type="ECO:0000313" key="7">
    <source>
        <dbReference type="Proteomes" id="UP001200034"/>
    </source>
</evidence>
<dbReference type="Proteomes" id="UP001200034">
    <property type="component" value="Unassembled WGS sequence"/>
</dbReference>
<organism evidence="6 7">
    <name type="scientific">Drosophila rubida</name>
    <dbReference type="NCBI Taxonomy" id="30044"/>
    <lineage>
        <taxon>Eukaryota</taxon>
        <taxon>Metazoa</taxon>
        <taxon>Ecdysozoa</taxon>
        <taxon>Arthropoda</taxon>
        <taxon>Hexapoda</taxon>
        <taxon>Insecta</taxon>
        <taxon>Pterygota</taxon>
        <taxon>Neoptera</taxon>
        <taxon>Endopterygota</taxon>
        <taxon>Diptera</taxon>
        <taxon>Brachycera</taxon>
        <taxon>Muscomorpha</taxon>
        <taxon>Ephydroidea</taxon>
        <taxon>Drosophilidae</taxon>
        <taxon>Drosophila</taxon>
    </lineage>
</organism>
<dbReference type="InterPro" id="IPR050314">
    <property type="entry name" value="Glycosyl_Hydrlase_18"/>
</dbReference>
<dbReference type="Gene3D" id="3.10.50.10">
    <property type="match status" value="1"/>
</dbReference>
<comment type="caution">
    <text evidence="6">The sequence shown here is derived from an EMBL/GenBank/DDBJ whole genome shotgun (WGS) entry which is preliminary data.</text>
</comment>
<dbReference type="AlphaFoldDB" id="A0AAD4K1U8"/>
<feature type="non-terminal residue" evidence="6">
    <location>
        <position position="1"/>
    </location>
</feature>
<sequence>SIFCHWNSKANIGKQGHLFQSWEANTKYCTHLVYGSSLSLDAAGTGRVQLDNPTEDADFSLMAKYRVLKNVQIKTIVSIGNWRDESELVSAMISDSRQRDNFFTSIITFLYKYAFQGVQINWQYPAHRYRQSGDREHFVDFLHELKLVLQQHKAMLMVAVSARLDAKTLAAYDIPSIVKYTDFVSLQVHSHQDPYSRQLRYNAPLSGNKYRSVESCVTHWVKQSKMPSKLLLVIPLFAQSYTMDGPRTKVGSISKGPGRQQRGSLRPGFMTYGDFCKQAGNWQKQFDTGAQVPYAYKDDQWISYEDGRSISAKVHLVDKQHLAGVLVMSVDADDTDAECGERFSLLRVIVAIIGDPDALTTETPTTDGGGLCPRDGLFRNPWECYLYYECRGGKRIDYECVKGYYFDTKLGDCQLASQVECNQNFVTWRPGQKVYNFKNIPLNLKIVQ</sequence>
<dbReference type="SUPFAM" id="SSF57625">
    <property type="entry name" value="Invertebrate chitin-binding proteins"/>
    <property type="match status" value="1"/>
</dbReference>
<dbReference type="SMART" id="SM00494">
    <property type="entry name" value="ChtBD2"/>
    <property type="match status" value="1"/>
</dbReference>
<keyword evidence="2" id="KW-0147">Chitin-binding</keyword>
<feature type="domain" description="GH18" evidence="5">
    <location>
        <begin position="1"/>
        <end position="356"/>
    </location>
</feature>
<dbReference type="PROSITE" id="PS50940">
    <property type="entry name" value="CHIT_BIND_II"/>
    <property type="match status" value="1"/>
</dbReference>
<dbReference type="SMART" id="SM00636">
    <property type="entry name" value="Glyco_18"/>
    <property type="match status" value="1"/>
</dbReference>
<dbReference type="Gene3D" id="3.20.20.80">
    <property type="entry name" value="Glycosidases"/>
    <property type="match status" value="1"/>
</dbReference>
<reference evidence="6" key="1">
    <citation type="journal article" date="2021" name="Mol. Ecol. Resour.">
        <title>Phylogenomic analyses of the genus Drosophila reveals genomic signals of climate adaptation.</title>
        <authorList>
            <person name="Li F."/>
            <person name="Rane R.V."/>
            <person name="Luria V."/>
            <person name="Xiong Z."/>
            <person name="Chen J."/>
            <person name="Li Z."/>
            <person name="Catullo R.A."/>
            <person name="Griffin P.C."/>
            <person name="Schiffer M."/>
            <person name="Pearce S."/>
            <person name="Lee S.F."/>
            <person name="McElroy K."/>
            <person name="Stocker A."/>
            <person name="Shirriffs J."/>
            <person name="Cockerell F."/>
            <person name="Coppin C."/>
            <person name="Sgro C.M."/>
            <person name="Karger A."/>
            <person name="Cain J.W."/>
            <person name="Weber J.A."/>
            <person name="Santpere G."/>
            <person name="Kirschner M.W."/>
            <person name="Hoffmann A.A."/>
            <person name="Oakeshott J.G."/>
            <person name="Zhang G."/>
        </authorList>
    </citation>
    <scope>NUCLEOTIDE SEQUENCE</scope>
    <source>
        <strain evidence="6">BGI-SZ-2011g</strain>
    </source>
</reference>
<dbReference type="SUPFAM" id="SSF51445">
    <property type="entry name" value="(Trans)glycosidases"/>
    <property type="match status" value="1"/>
</dbReference>
<gene>
    <name evidence="6" type="ORF">KR093_009814</name>
</gene>
<protein>
    <recommendedName>
        <fullName evidence="8">Chitinase</fullName>
    </recommendedName>
</protein>
<evidence type="ECO:0000256" key="2">
    <source>
        <dbReference type="ARBA" id="ARBA00022669"/>
    </source>
</evidence>
<dbReference type="InterPro" id="IPR029070">
    <property type="entry name" value="Chitinase_insertion_sf"/>
</dbReference>
<dbReference type="GO" id="GO:0006032">
    <property type="term" value="P:chitin catabolic process"/>
    <property type="evidence" value="ECO:0007669"/>
    <property type="project" value="TreeGrafter"/>
</dbReference>
<evidence type="ECO:0000259" key="4">
    <source>
        <dbReference type="PROSITE" id="PS50940"/>
    </source>
</evidence>
<dbReference type="PROSITE" id="PS51910">
    <property type="entry name" value="GH18_2"/>
    <property type="match status" value="1"/>
</dbReference>
<dbReference type="SUPFAM" id="SSF54556">
    <property type="entry name" value="Chitinase insertion domain"/>
    <property type="match status" value="1"/>
</dbReference>
<dbReference type="InterPro" id="IPR036508">
    <property type="entry name" value="Chitin-bd_dom_sf"/>
</dbReference>
<evidence type="ECO:0000259" key="5">
    <source>
        <dbReference type="PROSITE" id="PS51910"/>
    </source>
</evidence>